<gene>
    <name evidence="2" type="ORF">CCACVL1_15557</name>
</gene>
<evidence type="ECO:0000259" key="1">
    <source>
        <dbReference type="Pfam" id="PF13966"/>
    </source>
</evidence>
<feature type="domain" description="Reverse transcriptase zinc-binding" evidence="1">
    <location>
        <begin position="329"/>
        <end position="405"/>
    </location>
</feature>
<sequence length="410" mass="48809">MDVVTLEANLKSMVPYMWRYIEYGRKCACLRDIPKTLFGRLAKELNERHEARTFCVNLSDQNILFDQYGACEAITFPQFIKVDSTMEIAKGIYKDLDAFVKIFISFVSNHKPQSSDKEDIKFPAEIRYFLCIWEERARIVPDEDNPSFDQVRQLEFWIFNAPVFLERGRMKAYLFKIYNFWERYEQNFLNHVSLTTGDNEFSEWGKRLESSKVMDYYDRDNSDEIYQAYDDQLKVIKEVYDYGIKNHKAKHYDEAIGVVEFALNCFEHVKEKQNAVLLEYFLHAIFPELFGKIHHELFLWEPKVVVGVFDLYEELSRGVTTYYQSGLQAHKRRQQKVIWHRLIWFSVMSLVKHAFISWLAILIRLPTKDKLLKWGVSLQENLCPLCHQFLETRDHMLFSCSFSYEVGCIF</sequence>
<dbReference type="Proteomes" id="UP000188268">
    <property type="component" value="Unassembled WGS sequence"/>
</dbReference>
<dbReference type="Gramene" id="OMO76528">
    <property type="protein sequence ID" value="OMO76528"/>
    <property type="gene ID" value="CCACVL1_15557"/>
</dbReference>
<dbReference type="OrthoDB" id="1938430at2759"/>
<proteinExistence type="predicted"/>
<protein>
    <recommendedName>
        <fullName evidence="1">Reverse transcriptase zinc-binding domain-containing protein</fullName>
    </recommendedName>
</protein>
<name>A0A1R3I1S3_COCAP</name>
<accession>A0A1R3I1S3</accession>
<dbReference type="Pfam" id="PF13966">
    <property type="entry name" value="zf-RVT"/>
    <property type="match status" value="1"/>
</dbReference>
<reference evidence="2 3" key="1">
    <citation type="submission" date="2013-09" db="EMBL/GenBank/DDBJ databases">
        <title>Corchorus capsularis genome sequencing.</title>
        <authorList>
            <person name="Alam M."/>
            <person name="Haque M.S."/>
            <person name="Islam M.S."/>
            <person name="Emdad E.M."/>
            <person name="Islam M.M."/>
            <person name="Ahmed B."/>
            <person name="Halim A."/>
            <person name="Hossen Q.M.M."/>
            <person name="Hossain M.Z."/>
            <person name="Ahmed R."/>
            <person name="Khan M.M."/>
            <person name="Islam R."/>
            <person name="Rashid M.M."/>
            <person name="Khan S.A."/>
            <person name="Rahman M.S."/>
            <person name="Alam M."/>
        </authorList>
    </citation>
    <scope>NUCLEOTIDE SEQUENCE [LARGE SCALE GENOMIC DNA]</scope>
    <source>
        <strain evidence="3">cv. CVL-1</strain>
        <tissue evidence="2">Whole seedling</tissue>
    </source>
</reference>
<keyword evidence="3" id="KW-1185">Reference proteome</keyword>
<dbReference type="InterPro" id="IPR026960">
    <property type="entry name" value="RVT-Znf"/>
</dbReference>
<dbReference type="EMBL" id="AWWV01010869">
    <property type="protein sequence ID" value="OMO76528.1"/>
    <property type="molecule type" value="Genomic_DNA"/>
</dbReference>
<evidence type="ECO:0000313" key="3">
    <source>
        <dbReference type="Proteomes" id="UP000188268"/>
    </source>
</evidence>
<comment type="caution">
    <text evidence="2">The sequence shown here is derived from an EMBL/GenBank/DDBJ whole genome shotgun (WGS) entry which is preliminary data.</text>
</comment>
<evidence type="ECO:0000313" key="2">
    <source>
        <dbReference type="EMBL" id="OMO76528.1"/>
    </source>
</evidence>
<organism evidence="2 3">
    <name type="scientific">Corchorus capsularis</name>
    <name type="common">Jute</name>
    <dbReference type="NCBI Taxonomy" id="210143"/>
    <lineage>
        <taxon>Eukaryota</taxon>
        <taxon>Viridiplantae</taxon>
        <taxon>Streptophyta</taxon>
        <taxon>Embryophyta</taxon>
        <taxon>Tracheophyta</taxon>
        <taxon>Spermatophyta</taxon>
        <taxon>Magnoliopsida</taxon>
        <taxon>eudicotyledons</taxon>
        <taxon>Gunneridae</taxon>
        <taxon>Pentapetalae</taxon>
        <taxon>rosids</taxon>
        <taxon>malvids</taxon>
        <taxon>Malvales</taxon>
        <taxon>Malvaceae</taxon>
        <taxon>Grewioideae</taxon>
        <taxon>Apeibeae</taxon>
        <taxon>Corchorus</taxon>
    </lineage>
</organism>
<dbReference type="AlphaFoldDB" id="A0A1R3I1S3"/>